<dbReference type="AlphaFoldDB" id="A0A238JH27"/>
<reference evidence="3" key="1">
    <citation type="submission" date="2017-05" db="EMBL/GenBank/DDBJ databases">
        <authorList>
            <person name="Rodrigo-Torres L."/>
            <person name="Arahal R. D."/>
            <person name="Lucena T."/>
        </authorList>
    </citation>
    <scope>NUCLEOTIDE SEQUENCE [LARGE SCALE GENOMIC DNA]</scope>
    <source>
        <strain evidence="3">CECT 8649</strain>
    </source>
</reference>
<gene>
    <name evidence="2" type="ORF">TRP8649_04109</name>
</gene>
<evidence type="ECO:0000313" key="2">
    <source>
        <dbReference type="EMBL" id="SMX29969.1"/>
    </source>
</evidence>
<name>A0A238JH27_9RHOB</name>
<organism evidence="2 3">
    <name type="scientific">Pelagimonas phthalicica</name>
    <dbReference type="NCBI Taxonomy" id="1037362"/>
    <lineage>
        <taxon>Bacteria</taxon>
        <taxon>Pseudomonadati</taxon>
        <taxon>Pseudomonadota</taxon>
        <taxon>Alphaproteobacteria</taxon>
        <taxon>Rhodobacterales</taxon>
        <taxon>Roseobacteraceae</taxon>
        <taxon>Pelagimonas</taxon>
    </lineage>
</organism>
<accession>A0A238JH27</accession>
<sequence length="34" mass="3915">MTLKHNQPTPTKPRLPLPGPRAPQAFRYKDWASL</sequence>
<protein>
    <submittedName>
        <fullName evidence="2">Uncharacterized protein</fullName>
    </submittedName>
</protein>
<evidence type="ECO:0000313" key="3">
    <source>
        <dbReference type="Proteomes" id="UP000225972"/>
    </source>
</evidence>
<dbReference type="Proteomes" id="UP000225972">
    <property type="component" value="Unassembled WGS sequence"/>
</dbReference>
<keyword evidence="3" id="KW-1185">Reference proteome</keyword>
<dbReference type="EMBL" id="FXXP01000003">
    <property type="protein sequence ID" value="SMX29969.1"/>
    <property type="molecule type" value="Genomic_DNA"/>
</dbReference>
<feature type="region of interest" description="Disordered" evidence="1">
    <location>
        <begin position="1"/>
        <end position="34"/>
    </location>
</feature>
<feature type="compositionally biased region" description="Pro residues" evidence="1">
    <location>
        <begin position="10"/>
        <end position="21"/>
    </location>
</feature>
<evidence type="ECO:0000256" key="1">
    <source>
        <dbReference type="SAM" id="MobiDB-lite"/>
    </source>
</evidence>
<proteinExistence type="predicted"/>